<comment type="caution">
    <text evidence="2">The sequence shown here is derived from an EMBL/GenBank/DDBJ whole genome shotgun (WGS) entry which is preliminary data.</text>
</comment>
<feature type="compositionally biased region" description="Gly residues" evidence="1">
    <location>
        <begin position="13"/>
        <end position="25"/>
    </location>
</feature>
<proteinExistence type="predicted"/>
<keyword evidence="3" id="KW-1185">Reference proteome</keyword>
<dbReference type="EMBL" id="BQNB010016906">
    <property type="protein sequence ID" value="GJT57145.1"/>
    <property type="molecule type" value="Genomic_DNA"/>
</dbReference>
<reference evidence="2" key="1">
    <citation type="journal article" date="2022" name="Int. J. Mol. Sci.">
        <title>Draft Genome of Tanacetum Coccineum: Genomic Comparison of Closely Related Tanacetum-Family Plants.</title>
        <authorList>
            <person name="Yamashiro T."/>
            <person name="Shiraishi A."/>
            <person name="Nakayama K."/>
            <person name="Satake H."/>
        </authorList>
    </citation>
    <scope>NUCLEOTIDE SEQUENCE</scope>
</reference>
<evidence type="ECO:0000256" key="1">
    <source>
        <dbReference type="SAM" id="MobiDB-lite"/>
    </source>
</evidence>
<dbReference type="Proteomes" id="UP001151760">
    <property type="component" value="Unassembled WGS sequence"/>
</dbReference>
<feature type="compositionally biased region" description="Gly residues" evidence="1">
    <location>
        <begin position="49"/>
        <end position="59"/>
    </location>
</feature>
<evidence type="ECO:0008006" key="4">
    <source>
        <dbReference type="Google" id="ProtNLM"/>
    </source>
</evidence>
<sequence>MTRSAGRPATESRGGGTGGRASRGGGRVREHRRRNVETTGEPEGQVNDQGGGTNGGVGANRGADGVLDFSIIISQQLNVIMNNDRRGCTYKEFLACNHKEYDSKGGVIVFTRWIEKMESVQDMSGYEDNQKVKYIADLFNHAMVGASHAAYTDRFHELARLVPHFVTQENKKIERYAYGLAPYIRGMVAAT</sequence>
<accession>A0ABQ5F1N2</accession>
<name>A0ABQ5F1N2_9ASTR</name>
<evidence type="ECO:0000313" key="3">
    <source>
        <dbReference type="Proteomes" id="UP001151760"/>
    </source>
</evidence>
<evidence type="ECO:0000313" key="2">
    <source>
        <dbReference type="EMBL" id="GJT57145.1"/>
    </source>
</evidence>
<gene>
    <name evidence="2" type="ORF">Tco_0992199</name>
</gene>
<protein>
    <recommendedName>
        <fullName evidence="4">Reverse transcriptase domain-containing protein</fullName>
    </recommendedName>
</protein>
<feature type="region of interest" description="Disordered" evidence="1">
    <location>
        <begin position="1"/>
        <end position="59"/>
    </location>
</feature>
<organism evidence="2 3">
    <name type="scientific">Tanacetum coccineum</name>
    <dbReference type="NCBI Taxonomy" id="301880"/>
    <lineage>
        <taxon>Eukaryota</taxon>
        <taxon>Viridiplantae</taxon>
        <taxon>Streptophyta</taxon>
        <taxon>Embryophyta</taxon>
        <taxon>Tracheophyta</taxon>
        <taxon>Spermatophyta</taxon>
        <taxon>Magnoliopsida</taxon>
        <taxon>eudicotyledons</taxon>
        <taxon>Gunneridae</taxon>
        <taxon>Pentapetalae</taxon>
        <taxon>asterids</taxon>
        <taxon>campanulids</taxon>
        <taxon>Asterales</taxon>
        <taxon>Asteraceae</taxon>
        <taxon>Asteroideae</taxon>
        <taxon>Anthemideae</taxon>
        <taxon>Anthemidinae</taxon>
        <taxon>Tanacetum</taxon>
    </lineage>
</organism>
<reference evidence="2" key="2">
    <citation type="submission" date="2022-01" db="EMBL/GenBank/DDBJ databases">
        <authorList>
            <person name="Yamashiro T."/>
            <person name="Shiraishi A."/>
            <person name="Satake H."/>
            <person name="Nakayama K."/>
        </authorList>
    </citation>
    <scope>NUCLEOTIDE SEQUENCE</scope>
</reference>